<reference evidence="5" key="1">
    <citation type="submission" date="2021-05" db="EMBL/GenBank/DDBJ databases">
        <authorList>
            <person name="Alioto T."/>
            <person name="Alioto T."/>
            <person name="Gomez Garrido J."/>
        </authorList>
    </citation>
    <scope>NUCLEOTIDE SEQUENCE</scope>
</reference>
<dbReference type="InterPro" id="IPR007588">
    <property type="entry name" value="Znf_FLYWCH"/>
</dbReference>
<evidence type="ECO:0000256" key="1">
    <source>
        <dbReference type="ARBA" id="ARBA00022723"/>
    </source>
</evidence>
<name>A0A8D8VV18_9HEMI</name>
<evidence type="ECO:0000313" key="5">
    <source>
        <dbReference type="EMBL" id="CAG6636748.1"/>
    </source>
</evidence>
<keyword evidence="3" id="KW-0862">Zinc</keyword>
<protein>
    <recommendedName>
        <fullName evidence="4">FLYWCH-type domain-containing protein</fullName>
    </recommendedName>
</protein>
<dbReference type="GO" id="GO:0008270">
    <property type="term" value="F:zinc ion binding"/>
    <property type="evidence" value="ECO:0007669"/>
    <property type="project" value="UniProtKB-KW"/>
</dbReference>
<evidence type="ECO:0000256" key="2">
    <source>
        <dbReference type="ARBA" id="ARBA00022771"/>
    </source>
</evidence>
<evidence type="ECO:0000256" key="3">
    <source>
        <dbReference type="ARBA" id="ARBA00022833"/>
    </source>
</evidence>
<dbReference type="AlphaFoldDB" id="A0A8D8VV18"/>
<evidence type="ECO:0000259" key="4">
    <source>
        <dbReference type="Pfam" id="PF04500"/>
    </source>
</evidence>
<keyword evidence="2" id="KW-0863">Zinc-finger</keyword>
<feature type="domain" description="FLYWCH-type" evidence="4">
    <location>
        <begin position="8"/>
        <end position="64"/>
    </location>
</feature>
<dbReference type="EMBL" id="HBUF01095531">
    <property type="protein sequence ID" value="CAG6636748.1"/>
    <property type="molecule type" value="Transcribed_RNA"/>
</dbReference>
<sequence>MLSVHKMMSEKGKDLIVVNNFKFRFHKSLAHGIKRWSCVEKKCKSFIKTDEFDCVLEFPKEHDHGLSFLPPTEVEDFFTDDLIPIMPNNDKIEKFCDYVLENYILPDSKFPPEMWAEYTATTTLCQFSHPCSSSQHI</sequence>
<dbReference type="Gene3D" id="2.20.25.240">
    <property type="match status" value="1"/>
</dbReference>
<proteinExistence type="predicted"/>
<dbReference type="Pfam" id="PF04500">
    <property type="entry name" value="FLYWCH"/>
    <property type="match status" value="1"/>
</dbReference>
<organism evidence="5">
    <name type="scientific">Cacopsylla melanoneura</name>
    <dbReference type="NCBI Taxonomy" id="428564"/>
    <lineage>
        <taxon>Eukaryota</taxon>
        <taxon>Metazoa</taxon>
        <taxon>Ecdysozoa</taxon>
        <taxon>Arthropoda</taxon>
        <taxon>Hexapoda</taxon>
        <taxon>Insecta</taxon>
        <taxon>Pterygota</taxon>
        <taxon>Neoptera</taxon>
        <taxon>Paraneoptera</taxon>
        <taxon>Hemiptera</taxon>
        <taxon>Sternorrhyncha</taxon>
        <taxon>Psylloidea</taxon>
        <taxon>Psyllidae</taxon>
        <taxon>Psyllinae</taxon>
        <taxon>Cacopsylla</taxon>
    </lineage>
</organism>
<accession>A0A8D8VV18</accession>
<keyword evidence="1" id="KW-0479">Metal-binding</keyword>